<dbReference type="EMBL" id="CP089982">
    <property type="protein sequence ID" value="WXA96721.1"/>
    <property type="molecule type" value="Genomic_DNA"/>
</dbReference>
<evidence type="ECO:0000313" key="1">
    <source>
        <dbReference type="EMBL" id="WXA96721.1"/>
    </source>
</evidence>
<gene>
    <name evidence="1" type="ORF">LZC95_07715</name>
</gene>
<protein>
    <submittedName>
        <fullName evidence="1">Uncharacterized protein</fullName>
    </submittedName>
</protein>
<keyword evidence="2" id="KW-1185">Reference proteome</keyword>
<reference evidence="1 2" key="1">
    <citation type="submission" date="2021-12" db="EMBL/GenBank/DDBJ databases">
        <title>Discovery of the Pendulisporaceae a myxobacterial family with distinct sporulation behavior and unique specialized metabolism.</title>
        <authorList>
            <person name="Garcia R."/>
            <person name="Popoff A."/>
            <person name="Bader C.D."/>
            <person name="Loehr J."/>
            <person name="Walesch S."/>
            <person name="Walt C."/>
            <person name="Boldt J."/>
            <person name="Bunk B."/>
            <person name="Haeckl F.J.F.P.J."/>
            <person name="Gunesch A.P."/>
            <person name="Birkelbach J."/>
            <person name="Nuebel U."/>
            <person name="Pietschmann T."/>
            <person name="Bach T."/>
            <person name="Mueller R."/>
        </authorList>
    </citation>
    <scope>NUCLEOTIDE SEQUENCE [LARGE SCALE GENOMIC DNA]</scope>
    <source>
        <strain evidence="1 2">MSr12523</strain>
    </source>
</reference>
<organism evidence="1 2">
    <name type="scientific">Pendulispora brunnea</name>
    <dbReference type="NCBI Taxonomy" id="2905690"/>
    <lineage>
        <taxon>Bacteria</taxon>
        <taxon>Pseudomonadati</taxon>
        <taxon>Myxococcota</taxon>
        <taxon>Myxococcia</taxon>
        <taxon>Myxococcales</taxon>
        <taxon>Sorangiineae</taxon>
        <taxon>Pendulisporaceae</taxon>
        <taxon>Pendulispora</taxon>
    </lineage>
</organism>
<accession>A0ABZ2KDE5</accession>
<proteinExistence type="predicted"/>
<dbReference type="Proteomes" id="UP001379533">
    <property type="component" value="Chromosome"/>
</dbReference>
<dbReference type="Pfam" id="PF25680">
    <property type="entry name" value="Mom"/>
    <property type="match status" value="1"/>
</dbReference>
<evidence type="ECO:0000313" key="2">
    <source>
        <dbReference type="Proteomes" id="UP001379533"/>
    </source>
</evidence>
<dbReference type="RefSeq" id="WP_394847339.1">
    <property type="nucleotide sequence ID" value="NZ_CP089982.1"/>
</dbReference>
<name>A0ABZ2KDE5_9BACT</name>
<sequence length="280" mass="31313">MISTVSQRWWRGVAVYRPTGETIVARDYDVALLPKDGPAKAFVLTHHYEGSYPAARVRVALHRRDRLVGVAVFSQPCNDLALRPLPGGAASNLQLGRFVLLDDVPANGETWFLGRAFELLRRAGYSGVVSFSDPMPRTSLSGTVTFRGHVGVIYQAHNAVYLGRTRADAMRLLPDGRVLHSRAIAKVRKRDRGWRYVVDSLIDHGASRPARDEDLRAWLAAVLPTVTRSVRHPGNHKYVWALARTLKKFLPTSKTYPKFDLHETAARSMRRAADARGGRR</sequence>
<dbReference type="InterPro" id="IPR057895">
    <property type="entry name" value="Mom"/>
</dbReference>